<accession>A0ABN0SJU8</accession>
<dbReference type="EMBL" id="BAAAAF010000001">
    <property type="protein sequence ID" value="GAA0034479.1"/>
    <property type="molecule type" value="Genomic_DNA"/>
</dbReference>
<evidence type="ECO:0000256" key="5">
    <source>
        <dbReference type="ARBA" id="ARBA00023004"/>
    </source>
</evidence>
<dbReference type="PANTHER" id="PTHR43756">
    <property type="entry name" value="CHOLINE MONOOXYGENASE, CHLOROPLASTIC"/>
    <property type="match status" value="1"/>
</dbReference>
<dbReference type="PANTHER" id="PTHR43756:SF5">
    <property type="entry name" value="CHOLINE MONOOXYGENASE, CHLOROPLASTIC"/>
    <property type="match status" value="1"/>
</dbReference>
<comment type="cofactor">
    <cofactor evidence="1">
        <name>Fe cation</name>
        <dbReference type="ChEBI" id="CHEBI:24875"/>
    </cofactor>
</comment>
<dbReference type="PROSITE" id="PS51296">
    <property type="entry name" value="RIESKE"/>
    <property type="match status" value="1"/>
</dbReference>
<comment type="caution">
    <text evidence="9">The sequence shown here is derived from an EMBL/GenBank/DDBJ whole genome shotgun (WGS) entry which is preliminary data.</text>
</comment>
<dbReference type="Pfam" id="PF00848">
    <property type="entry name" value="Ring_hydroxyl_A"/>
    <property type="match status" value="1"/>
</dbReference>
<feature type="compositionally biased region" description="Polar residues" evidence="7">
    <location>
        <begin position="35"/>
        <end position="50"/>
    </location>
</feature>
<keyword evidence="5" id="KW-0408">Iron</keyword>
<dbReference type="PRINTS" id="PR00090">
    <property type="entry name" value="RNGDIOXGNASE"/>
</dbReference>
<sequence length="491" mass="53193">MTLVPDDTAVGRPQAPGQAAPGQAAPGQAALIQDGLSQDGLSQDGLSQDGLSRAAPGQAAPDGSVPRLGIAGRDIAGPDIDRLIDERRPGYSLEAPFYISPDLFARDVEAIFASTWIFVGSVAEVPEPGDFVTIDIGTYSVIVIRDDDDGIRAHHNVCRHRGTRLLGEPAGSVGNIVCSYHQWTYTPGGELISAGAQAPGFDPACFSLRSVSVRTIAGLIFLCLGPEPHDIDEVAEVISPYLAPHDIAGAKVAAQVDLIEDSNWKLVMENNRECYHCEAGHPELTCTFFPTYGYAPDEIPPRLQPAYHRFLDAERRLHDNCDRNGLPFALVEELSGRPTGFRIERAALDGQGESYTMDGSAASAKLLGDLDTFTLGRASLHVQPNMWFHAMGDHIVTFSVVPLAADRTLVRTTWLVDADAEEGVDYDLANLTSVWMKTNEQDAAFCERGQLGVSSPAYLPGPYAPTEGHLDEFCTWYIERLKAHRERVSGR</sequence>
<evidence type="ECO:0000256" key="7">
    <source>
        <dbReference type="SAM" id="MobiDB-lite"/>
    </source>
</evidence>
<keyword evidence="6" id="KW-0411">Iron-sulfur</keyword>
<dbReference type="GO" id="GO:0051213">
    <property type="term" value="F:dioxygenase activity"/>
    <property type="evidence" value="ECO:0007669"/>
    <property type="project" value="UniProtKB-KW"/>
</dbReference>
<name>A0ABN0SJU8_9MICO</name>
<gene>
    <name evidence="9" type="ORF">NCCP602_04400</name>
</gene>
<dbReference type="SUPFAM" id="SSF50022">
    <property type="entry name" value="ISP domain"/>
    <property type="match status" value="1"/>
</dbReference>
<evidence type="ECO:0000256" key="2">
    <source>
        <dbReference type="ARBA" id="ARBA00022714"/>
    </source>
</evidence>
<feature type="region of interest" description="Disordered" evidence="7">
    <location>
        <begin position="1"/>
        <end position="72"/>
    </location>
</feature>
<organism evidence="9 10">
    <name type="scientific">Brevibacterium metallidurans</name>
    <dbReference type="NCBI Taxonomy" id="1482676"/>
    <lineage>
        <taxon>Bacteria</taxon>
        <taxon>Bacillati</taxon>
        <taxon>Actinomycetota</taxon>
        <taxon>Actinomycetes</taxon>
        <taxon>Micrococcales</taxon>
        <taxon>Brevibacteriaceae</taxon>
        <taxon>Brevibacterium</taxon>
    </lineage>
</organism>
<evidence type="ECO:0000256" key="6">
    <source>
        <dbReference type="ARBA" id="ARBA00023014"/>
    </source>
</evidence>
<reference evidence="9 10" key="1">
    <citation type="submission" date="2024-01" db="EMBL/GenBank/DDBJ databases">
        <title>Characterization of antibiotic resistant novel bacterial strains and their environmental applications.</title>
        <authorList>
            <person name="Manzoor S."/>
            <person name="Abbas S."/>
            <person name="Arshad M."/>
            <person name="Ahmed I."/>
        </authorList>
    </citation>
    <scope>NUCLEOTIDE SEQUENCE [LARGE SCALE GENOMIC DNA]</scope>
    <source>
        <strain evidence="9 10">NCCP-602</strain>
    </source>
</reference>
<feature type="compositionally biased region" description="Low complexity" evidence="7">
    <location>
        <begin position="13"/>
        <end position="30"/>
    </location>
</feature>
<keyword evidence="9" id="KW-0223">Dioxygenase</keyword>
<dbReference type="CDD" id="cd08884">
    <property type="entry name" value="RHO_alpha_C_GbcA-like"/>
    <property type="match status" value="1"/>
</dbReference>
<proteinExistence type="predicted"/>
<evidence type="ECO:0000256" key="3">
    <source>
        <dbReference type="ARBA" id="ARBA00022723"/>
    </source>
</evidence>
<keyword evidence="4" id="KW-0560">Oxidoreductase</keyword>
<dbReference type="Gene3D" id="3.90.380.10">
    <property type="entry name" value="Naphthalene 1,2-dioxygenase Alpha Subunit, Chain A, domain 1"/>
    <property type="match status" value="1"/>
</dbReference>
<dbReference type="SUPFAM" id="SSF55961">
    <property type="entry name" value="Bet v1-like"/>
    <property type="match status" value="1"/>
</dbReference>
<evidence type="ECO:0000313" key="10">
    <source>
        <dbReference type="Proteomes" id="UP001498238"/>
    </source>
</evidence>
<dbReference type="InterPro" id="IPR017941">
    <property type="entry name" value="Rieske_2Fe-2S"/>
</dbReference>
<evidence type="ECO:0000259" key="8">
    <source>
        <dbReference type="PROSITE" id="PS51296"/>
    </source>
</evidence>
<evidence type="ECO:0000256" key="1">
    <source>
        <dbReference type="ARBA" id="ARBA00001962"/>
    </source>
</evidence>
<dbReference type="Pfam" id="PF00355">
    <property type="entry name" value="Rieske"/>
    <property type="match status" value="1"/>
</dbReference>
<dbReference type="InterPro" id="IPR036922">
    <property type="entry name" value="Rieske_2Fe-2S_sf"/>
</dbReference>
<feature type="domain" description="Rieske" evidence="8">
    <location>
        <begin position="116"/>
        <end position="222"/>
    </location>
</feature>
<protein>
    <submittedName>
        <fullName evidence="9">Aromatic ring-hydroxylating dioxygenase subunit alpha</fullName>
    </submittedName>
</protein>
<dbReference type="InterPro" id="IPR015879">
    <property type="entry name" value="Ring_hydroxy_dOase_asu_C_dom"/>
</dbReference>
<keyword evidence="3" id="KW-0479">Metal-binding</keyword>
<dbReference type="CDD" id="cd03469">
    <property type="entry name" value="Rieske_RO_Alpha_N"/>
    <property type="match status" value="1"/>
</dbReference>
<dbReference type="InterPro" id="IPR001663">
    <property type="entry name" value="Rng_hydr_dOase-A"/>
</dbReference>
<dbReference type="Gene3D" id="2.102.10.10">
    <property type="entry name" value="Rieske [2Fe-2S] iron-sulphur domain"/>
    <property type="match status" value="1"/>
</dbReference>
<evidence type="ECO:0000256" key="4">
    <source>
        <dbReference type="ARBA" id="ARBA00023002"/>
    </source>
</evidence>
<keyword evidence="2" id="KW-0001">2Fe-2S</keyword>
<evidence type="ECO:0000313" key="9">
    <source>
        <dbReference type="EMBL" id="GAA0034479.1"/>
    </source>
</evidence>
<dbReference type="Proteomes" id="UP001498238">
    <property type="component" value="Unassembled WGS sequence"/>
</dbReference>
<keyword evidence="10" id="KW-1185">Reference proteome</keyword>